<dbReference type="Gene3D" id="3.40.50.12370">
    <property type="match status" value="1"/>
</dbReference>
<evidence type="ECO:0000256" key="1">
    <source>
        <dbReference type="ARBA" id="ARBA00008791"/>
    </source>
</evidence>
<reference evidence="4" key="1">
    <citation type="submission" date="2016-10" db="EMBL/GenBank/DDBJ databases">
        <authorList>
            <person name="Varghese N."/>
            <person name="Submissions S."/>
        </authorList>
    </citation>
    <scope>NUCLEOTIDE SEQUENCE [LARGE SCALE GENOMIC DNA]</scope>
    <source>
        <strain evidence="4">DSM 44260</strain>
    </source>
</reference>
<dbReference type="STRING" id="155974.SAMN04487818_112166"/>
<proteinExistence type="inferred from homology"/>
<dbReference type="InterPro" id="IPR006016">
    <property type="entry name" value="UspA"/>
</dbReference>
<feature type="domain" description="UspA" evidence="2">
    <location>
        <begin position="135"/>
        <end position="251"/>
    </location>
</feature>
<dbReference type="EMBL" id="FOGI01000012">
    <property type="protein sequence ID" value="SES40181.1"/>
    <property type="molecule type" value="Genomic_DNA"/>
</dbReference>
<gene>
    <name evidence="3" type="ORF">SAMN04487818_112166</name>
</gene>
<keyword evidence="4" id="KW-1185">Reference proteome</keyword>
<organism evidence="3 4">
    <name type="scientific">Actinokineospora terrae</name>
    <dbReference type="NCBI Taxonomy" id="155974"/>
    <lineage>
        <taxon>Bacteria</taxon>
        <taxon>Bacillati</taxon>
        <taxon>Actinomycetota</taxon>
        <taxon>Actinomycetes</taxon>
        <taxon>Pseudonocardiales</taxon>
        <taxon>Pseudonocardiaceae</taxon>
        <taxon>Actinokineospora</taxon>
    </lineage>
</organism>
<dbReference type="AlphaFoldDB" id="A0A1H9X2C2"/>
<dbReference type="RefSeq" id="WP_092784282.1">
    <property type="nucleotide sequence ID" value="NZ_FOGI01000012.1"/>
</dbReference>
<dbReference type="PRINTS" id="PR01438">
    <property type="entry name" value="UNVRSLSTRESS"/>
</dbReference>
<name>A0A1H9X2C2_9PSEU</name>
<dbReference type="InterPro" id="IPR006015">
    <property type="entry name" value="Universal_stress_UspA"/>
</dbReference>
<dbReference type="PANTHER" id="PTHR46553:SF3">
    <property type="entry name" value="ADENINE NUCLEOTIDE ALPHA HYDROLASES-LIKE SUPERFAMILY PROTEIN"/>
    <property type="match status" value="1"/>
</dbReference>
<protein>
    <submittedName>
        <fullName evidence="3">Nucleotide-binding universal stress protein, UspA family</fullName>
    </submittedName>
</protein>
<evidence type="ECO:0000313" key="4">
    <source>
        <dbReference type="Proteomes" id="UP000199051"/>
    </source>
</evidence>
<evidence type="ECO:0000313" key="3">
    <source>
        <dbReference type="EMBL" id="SES40181.1"/>
    </source>
</evidence>
<feature type="domain" description="UspA" evidence="2">
    <location>
        <begin position="8"/>
        <end position="124"/>
    </location>
</feature>
<dbReference type="PANTHER" id="PTHR46553">
    <property type="entry name" value="ADENINE NUCLEOTIDE ALPHA HYDROLASES-LIKE SUPERFAMILY PROTEIN"/>
    <property type="match status" value="1"/>
</dbReference>
<dbReference type="SUPFAM" id="SSF52402">
    <property type="entry name" value="Adenine nucleotide alpha hydrolases-like"/>
    <property type="match status" value="2"/>
</dbReference>
<dbReference type="CDD" id="cd23659">
    <property type="entry name" value="USP_At3g01520-like"/>
    <property type="match status" value="1"/>
</dbReference>
<sequence>MGSVDSGRIVVGMDGSAHATAALAWAVSSAGRSGAVVEPVAVWRSGPPWPWRRTTGAQVEAAAAVDPAVVVRYTERTGPAGPALVRAAEHADLLVLGRHTGDTDSAGAVVGHCARYAACPVVVVAEVVPSPVGPLVVGVDGSPLSLAALDWALAEADRRGAEVHVVTTRPAGQDTVDLTDAVAERCAEHPGVPVRRERHTGSPGVDLVSAAQTADLLVVGSHGAGGLLSALLGSVSDYCLRNASCPVAVIPAAMADEGALRRLPTL</sequence>
<dbReference type="Proteomes" id="UP000199051">
    <property type="component" value="Unassembled WGS sequence"/>
</dbReference>
<dbReference type="Pfam" id="PF00582">
    <property type="entry name" value="Usp"/>
    <property type="match status" value="2"/>
</dbReference>
<evidence type="ECO:0000259" key="2">
    <source>
        <dbReference type="Pfam" id="PF00582"/>
    </source>
</evidence>
<comment type="similarity">
    <text evidence="1">Belongs to the universal stress protein A family.</text>
</comment>
<accession>A0A1H9X2C2</accession>